<dbReference type="PANTHER" id="PTHR35739:SF1">
    <property type="entry name" value="OS01G0861700 PROTEIN"/>
    <property type="match status" value="1"/>
</dbReference>
<gene>
    <name evidence="2" type="ORF">ZOSMA_166G00330</name>
</gene>
<dbReference type="PANTHER" id="PTHR35739">
    <property type="entry name" value="OS01G0861700 PROTEIN"/>
    <property type="match status" value="1"/>
</dbReference>
<evidence type="ECO:0000259" key="1">
    <source>
        <dbReference type="Pfam" id="PF01814"/>
    </source>
</evidence>
<organism evidence="2 3">
    <name type="scientific">Zostera marina</name>
    <name type="common">Eelgrass</name>
    <dbReference type="NCBI Taxonomy" id="29655"/>
    <lineage>
        <taxon>Eukaryota</taxon>
        <taxon>Viridiplantae</taxon>
        <taxon>Streptophyta</taxon>
        <taxon>Embryophyta</taxon>
        <taxon>Tracheophyta</taxon>
        <taxon>Spermatophyta</taxon>
        <taxon>Magnoliopsida</taxon>
        <taxon>Liliopsida</taxon>
        <taxon>Zosteraceae</taxon>
        <taxon>Zostera</taxon>
    </lineage>
</organism>
<evidence type="ECO:0000313" key="2">
    <source>
        <dbReference type="EMBL" id="KMZ72336.1"/>
    </source>
</evidence>
<accession>A0A0K9PTN7</accession>
<dbReference type="InterPro" id="IPR012312">
    <property type="entry name" value="Hemerythrin-like"/>
</dbReference>
<dbReference type="Pfam" id="PF01814">
    <property type="entry name" value="Hemerythrin"/>
    <property type="match status" value="1"/>
</dbReference>
<reference evidence="3" key="1">
    <citation type="journal article" date="2016" name="Nature">
        <title>The genome of the seagrass Zostera marina reveals angiosperm adaptation to the sea.</title>
        <authorList>
            <person name="Olsen J.L."/>
            <person name="Rouze P."/>
            <person name="Verhelst B."/>
            <person name="Lin Y.-C."/>
            <person name="Bayer T."/>
            <person name="Collen J."/>
            <person name="Dattolo E."/>
            <person name="De Paoli E."/>
            <person name="Dittami S."/>
            <person name="Maumus F."/>
            <person name="Michel G."/>
            <person name="Kersting A."/>
            <person name="Lauritano C."/>
            <person name="Lohaus R."/>
            <person name="Toepel M."/>
            <person name="Tonon T."/>
            <person name="Vanneste K."/>
            <person name="Amirebrahimi M."/>
            <person name="Brakel J."/>
            <person name="Bostroem C."/>
            <person name="Chovatia M."/>
            <person name="Grimwood J."/>
            <person name="Jenkins J.W."/>
            <person name="Jueterbock A."/>
            <person name="Mraz A."/>
            <person name="Stam W.T."/>
            <person name="Tice H."/>
            <person name="Bornberg-Bauer E."/>
            <person name="Green P.J."/>
            <person name="Pearson G.A."/>
            <person name="Procaccini G."/>
            <person name="Duarte C.M."/>
            <person name="Schmutz J."/>
            <person name="Reusch T.B.H."/>
            <person name="Van de Peer Y."/>
        </authorList>
    </citation>
    <scope>NUCLEOTIDE SEQUENCE [LARGE SCALE GENOMIC DNA]</scope>
    <source>
        <strain evidence="3">cv. Finnish</strain>
    </source>
</reference>
<comment type="caution">
    <text evidence="2">The sequence shown here is derived from an EMBL/GenBank/DDBJ whole genome shotgun (WGS) entry which is preliminary data.</text>
</comment>
<dbReference type="CDD" id="cd12108">
    <property type="entry name" value="Hr-like"/>
    <property type="match status" value="1"/>
</dbReference>
<name>A0A0K9PTN7_ZOSMR</name>
<proteinExistence type="predicted"/>
<dbReference type="Gene3D" id="1.20.120.520">
    <property type="entry name" value="nmb1532 protein domain like"/>
    <property type="match status" value="1"/>
</dbReference>
<feature type="domain" description="Hemerythrin-like" evidence="1">
    <location>
        <begin position="110"/>
        <end position="258"/>
    </location>
</feature>
<dbReference type="AlphaFoldDB" id="A0A0K9PTN7"/>
<evidence type="ECO:0000313" key="3">
    <source>
        <dbReference type="Proteomes" id="UP000036987"/>
    </source>
</evidence>
<dbReference type="Proteomes" id="UP000036987">
    <property type="component" value="Unassembled WGS sequence"/>
</dbReference>
<keyword evidence="3" id="KW-1185">Reference proteome</keyword>
<dbReference type="EMBL" id="LFYR01000636">
    <property type="protein sequence ID" value="KMZ72336.1"/>
    <property type="molecule type" value="Genomic_DNA"/>
</dbReference>
<dbReference type="OrthoDB" id="4951845at2759"/>
<dbReference type="OMA" id="MEEREHC"/>
<protein>
    <recommendedName>
        <fullName evidence="1">Hemerythrin-like domain-containing protein</fullName>
    </recommendedName>
</protein>
<sequence>MGNCVFCVEKPLVPPTSRSKLIVYLNGHKASPDTSLLDIALSYKEATVVSAPSNNQNLTPTVRIGGDHIVTGAEIMGHIDAMLPGPKILTKEMRSVKNSAEVIRMVTELQHRSMIRHLEKILVWMDEVMKRERIKKKGGGREVTAERGTPRMEMRRFGRCYSQLLEIMLEHARMEERIVFPVLEFADRGYCKSTYEHHGRDLPIMNGIKEDIKSIVVLDSGKPTYQEALLNLSKRLKTLLRHCKEHFDEEERTLLPILDIAVKSTEEGGGGDLMEKKKEACMDQVMLIMEGTHSHLFHILIAGLLPHESMQYLDILRCCSQDKDRLTKMFQSLKSNIESAPYSFPPMFCNLFGPQSQPQS</sequence>